<dbReference type="AlphaFoldDB" id="A0A336MZA6"/>
<dbReference type="SUPFAM" id="SSF47473">
    <property type="entry name" value="EF-hand"/>
    <property type="match status" value="1"/>
</dbReference>
<dbReference type="PROSITE" id="PS00018">
    <property type="entry name" value="EF_HAND_1"/>
    <property type="match status" value="2"/>
</dbReference>
<dbReference type="GO" id="GO:0005509">
    <property type="term" value="F:calcium ion binding"/>
    <property type="evidence" value="ECO:0007669"/>
    <property type="project" value="InterPro"/>
</dbReference>
<dbReference type="EMBL" id="UFQT01002765">
    <property type="protein sequence ID" value="SSX34023.1"/>
    <property type="molecule type" value="Genomic_DNA"/>
</dbReference>
<dbReference type="InterPro" id="IPR002048">
    <property type="entry name" value="EF_hand_dom"/>
</dbReference>
<feature type="domain" description="EF-hand" evidence="2">
    <location>
        <begin position="86"/>
        <end position="121"/>
    </location>
</feature>
<evidence type="ECO:0000256" key="1">
    <source>
        <dbReference type="ARBA" id="ARBA00022837"/>
    </source>
</evidence>
<dbReference type="InterPro" id="IPR018247">
    <property type="entry name" value="EF_Hand_1_Ca_BS"/>
</dbReference>
<organism evidence="4">
    <name type="scientific">Culicoides sonorensis</name>
    <name type="common">Biting midge</name>
    <dbReference type="NCBI Taxonomy" id="179676"/>
    <lineage>
        <taxon>Eukaryota</taxon>
        <taxon>Metazoa</taxon>
        <taxon>Ecdysozoa</taxon>
        <taxon>Arthropoda</taxon>
        <taxon>Hexapoda</taxon>
        <taxon>Insecta</taxon>
        <taxon>Pterygota</taxon>
        <taxon>Neoptera</taxon>
        <taxon>Endopterygota</taxon>
        <taxon>Diptera</taxon>
        <taxon>Nematocera</taxon>
        <taxon>Chironomoidea</taxon>
        <taxon>Ceratopogonidae</taxon>
        <taxon>Ceratopogoninae</taxon>
        <taxon>Culicoides</taxon>
        <taxon>Monoculicoides</taxon>
    </lineage>
</organism>
<sequence length="212" mass="24366">MFVLCIKLVSLMHSQDSYQIQAKPILGNMSISDFRKKKLLYLFNVFFDVNQSGEIDKKDFELAIEKVCALRGWPAGHPKNAETYDTMIKIWEGLRSKADKDNDGQVSVEEWCNMWDAYAKDPNSVLDWQQRYMNFMFDLEDASNDDGIDVNEFALVCSSYGLDKGECEEAFKKMSQGAEEVNREQFAALWQEYFSSDDPNAPGNFIFGKTSF</sequence>
<proteinExistence type="predicted"/>
<keyword evidence="1" id="KW-0106">Calcium</keyword>
<accession>A0A336MZA6</accession>
<dbReference type="Gene3D" id="1.10.238.10">
    <property type="entry name" value="EF-hand"/>
    <property type="match status" value="1"/>
</dbReference>
<dbReference type="VEuPathDB" id="VectorBase:CSON007263"/>
<dbReference type="InterPro" id="IPR011992">
    <property type="entry name" value="EF-hand-dom_pair"/>
</dbReference>
<feature type="domain" description="EF-hand" evidence="2">
    <location>
        <begin position="47"/>
        <end position="70"/>
    </location>
</feature>
<evidence type="ECO:0000313" key="3">
    <source>
        <dbReference type="EMBL" id="SSX14626.1"/>
    </source>
</evidence>
<evidence type="ECO:0000313" key="4">
    <source>
        <dbReference type="EMBL" id="SSX34023.1"/>
    </source>
</evidence>
<evidence type="ECO:0000259" key="2">
    <source>
        <dbReference type="PROSITE" id="PS50222"/>
    </source>
</evidence>
<protein>
    <submittedName>
        <fullName evidence="4">CSON007263 protein</fullName>
    </submittedName>
</protein>
<name>A0A336MZA6_CULSO</name>
<dbReference type="FunFam" id="1.10.238.10:FF:000318">
    <property type="entry name" value="GG16823"/>
    <property type="match status" value="1"/>
</dbReference>
<reference evidence="4" key="2">
    <citation type="submission" date="2018-07" db="EMBL/GenBank/DDBJ databases">
        <authorList>
            <person name="Quirk P.G."/>
            <person name="Krulwich T.A."/>
        </authorList>
    </citation>
    <scope>NUCLEOTIDE SEQUENCE</scope>
</reference>
<dbReference type="OMA" id="ETHEIMI"/>
<dbReference type="PROSITE" id="PS50222">
    <property type="entry name" value="EF_HAND_2"/>
    <property type="match status" value="2"/>
</dbReference>
<gene>
    <name evidence="4" type="primary">CSON007263</name>
</gene>
<dbReference type="Pfam" id="PF13202">
    <property type="entry name" value="EF-hand_5"/>
    <property type="match status" value="2"/>
</dbReference>
<dbReference type="EMBL" id="UFQS01002765">
    <property type="protein sequence ID" value="SSX14626.1"/>
    <property type="molecule type" value="Genomic_DNA"/>
</dbReference>
<reference evidence="3" key="1">
    <citation type="submission" date="2018-04" db="EMBL/GenBank/DDBJ databases">
        <authorList>
            <person name="Go L.Y."/>
            <person name="Mitchell J.A."/>
        </authorList>
    </citation>
    <scope>NUCLEOTIDE SEQUENCE</scope>
    <source>
        <tissue evidence="3">Whole organism</tissue>
    </source>
</reference>